<dbReference type="Pfam" id="PF16064">
    <property type="entry name" value="DUF4806"/>
    <property type="match status" value="1"/>
</dbReference>
<evidence type="ECO:0000259" key="1">
    <source>
        <dbReference type="Pfam" id="PF16064"/>
    </source>
</evidence>
<evidence type="ECO:0000313" key="2">
    <source>
        <dbReference type="EMBL" id="CFW94631.1"/>
    </source>
</evidence>
<reference evidence="2" key="1">
    <citation type="submission" date="2015-03" db="EMBL/GenBank/DDBJ databases">
        <title>Long non-coding RNA discovery across the genus Anopheles reveals conserved secondary structures within and beyond the Gambiae complex.</title>
        <authorList>
            <person name="Jenkins A."/>
            <person name="Waterhouse R."/>
            <person name="Muskavitch M."/>
        </authorList>
    </citation>
    <scope>NUCLEOTIDE SEQUENCE</scope>
    <source>
        <tissue evidence="2">Whole body</tissue>
    </source>
</reference>
<dbReference type="AlphaFoldDB" id="A0A0E4G8Z9"/>
<dbReference type="InterPro" id="IPR032071">
    <property type="entry name" value="DUF4806"/>
</dbReference>
<proteinExistence type="predicted"/>
<name>A0A0E4G8Z9_ANOGA</name>
<sequence>MNAVEEKLKKKEYRDEFVQWVKLNIAEGDFKQRACDALHLILGPNILLQCSWTGRAKVGDKIPLCKYKNIVLVIQELGGNCSDKILKDWMQLKLNHSDNLKRNKYINKSSCHKPRSSSV</sequence>
<accession>A0A0E4G8Z9</accession>
<protein>
    <recommendedName>
        <fullName evidence="1">DUF4806 domain-containing protein</fullName>
    </recommendedName>
</protein>
<organism evidence="2">
    <name type="scientific">Anopheles gambiae</name>
    <name type="common">African malaria mosquito</name>
    <dbReference type="NCBI Taxonomy" id="7165"/>
    <lineage>
        <taxon>Eukaryota</taxon>
        <taxon>Metazoa</taxon>
        <taxon>Ecdysozoa</taxon>
        <taxon>Arthropoda</taxon>
        <taxon>Hexapoda</taxon>
        <taxon>Insecta</taxon>
        <taxon>Pterygota</taxon>
        <taxon>Neoptera</taxon>
        <taxon>Endopterygota</taxon>
        <taxon>Diptera</taxon>
        <taxon>Nematocera</taxon>
        <taxon>Culicoidea</taxon>
        <taxon>Culicidae</taxon>
        <taxon>Anophelinae</taxon>
        <taxon>Anopheles</taxon>
    </lineage>
</organism>
<dbReference type="EMBL" id="HACL01000337">
    <property type="protein sequence ID" value="CFW94631.1"/>
    <property type="molecule type" value="Transcribed_RNA"/>
</dbReference>
<feature type="domain" description="DUF4806" evidence="1">
    <location>
        <begin position="3"/>
        <end position="76"/>
    </location>
</feature>